<reference evidence="3 4" key="1">
    <citation type="submission" date="2015-07" db="EMBL/GenBank/DDBJ databases">
        <title>Genome sequence of Levilinea saccharolytica DSM 16555.</title>
        <authorList>
            <person name="Hemp J."/>
            <person name="Ward L.M."/>
            <person name="Pace L.A."/>
            <person name="Fischer W.W."/>
        </authorList>
    </citation>
    <scope>NUCLEOTIDE SEQUENCE [LARGE SCALE GENOMIC DNA]</scope>
    <source>
        <strain evidence="3 4">KIBI-1</strain>
    </source>
</reference>
<name>A0A0N8GSP0_9CHLR</name>
<dbReference type="Pfam" id="PF03795">
    <property type="entry name" value="YCII"/>
    <property type="match status" value="1"/>
</dbReference>
<comment type="similarity">
    <text evidence="1">Belongs to the YciI family.</text>
</comment>
<evidence type="ECO:0000313" key="4">
    <source>
        <dbReference type="Proteomes" id="UP000050501"/>
    </source>
</evidence>
<dbReference type="PANTHER" id="PTHR37828:SF1">
    <property type="entry name" value="YCII-RELATED DOMAIN-CONTAINING PROTEIN"/>
    <property type="match status" value="1"/>
</dbReference>
<comment type="caution">
    <text evidence="3">The sequence shown here is derived from an EMBL/GenBank/DDBJ whole genome shotgun (WGS) entry which is preliminary data.</text>
</comment>
<dbReference type="STRING" id="229921.ADN01_02835"/>
<dbReference type="EMBL" id="LGCM01000014">
    <property type="protein sequence ID" value="KPL89834.1"/>
    <property type="molecule type" value="Genomic_DNA"/>
</dbReference>
<protein>
    <recommendedName>
        <fullName evidence="2">YCII-related domain-containing protein</fullName>
    </recommendedName>
</protein>
<dbReference type="Proteomes" id="UP000050501">
    <property type="component" value="Unassembled WGS sequence"/>
</dbReference>
<evidence type="ECO:0000256" key="1">
    <source>
        <dbReference type="ARBA" id="ARBA00007689"/>
    </source>
</evidence>
<feature type="domain" description="YCII-related" evidence="2">
    <location>
        <begin position="10"/>
        <end position="83"/>
    </location>
</feature>
<sequence length="102" mass="11368">MKHFLIEITYTVPAEGLGEVVAAHRAFLREGYDRGLLLLSGPQVPRVGGIAVGRAESREEIEAFFNQDPYLQAGVATHRIVEFDPVLRQDWLETWVMGQSGS</sequence>
<dbReference type="OrthoDB" id="9814407at2"/>
<dbReference type="InterPro" id="IPR005545">
    <property type="entry name" value="YCII"/>
</dbReference>
<dbReference type="InterPro" id="IPR011008">
    <property type="entry name" value="Dimeric_a/b-barrel"/>
</dbReference>
<dbReference type="Gene3D" id="3.30.70.1060">
    <property type="entry name" value="Dimeric alpha+beta barrel"/>
    <property type="match status" value="1"/>
</dbReference>
<gene>
    <name evidence="3" type="ORF">ADN01_02835</name>
</gene>
<dbReference type="PANTHER" id="PTHR37828">
    <property type="entry name" value="GSR2449 PROTEIN"/>
    <property type="match status" value="1"/>
</dbReference>
<keyword evidence="4" id="KW-1185">Reference proteome</keyword>
<dbReference type="RefSeq" id="WP_062417002.1">
    <property type="nucleotide sequence ID" value="NZ_DF967974.1"/>
</dbReference>
<dbReference type="AlphaFoldDB" id="A0A0N8GSP0"/>
<dbReference type="SUPFAM" id="SSF54909">
    <property type="entry name" value="Dimeric alpha+beta barrel"/>
    <property type="match status" value="1"/>
</dbReference>
<proteinExistence type="inferred from homology"/>
<evidence type="ECO:0000313" key="3">
    <source>
        <dbReference type="EMBL" id="KPL89834.1"/>
    </source>
</evidence>
<evidence type="ECO:0000259" key="2">
    <source>
        <dbReference type="Pfam" id="PF03795"/>
    </source>
</evidence>
<organism evidence="3 4">
    <name type="scientific">Levilinea saccharolytica</name>
    <dbReference type="NCBI Taxonomy" id="229921"/>
    <lineage>
        <taxon>Bacteria</taxon>
        <taxon>Bacillati</taxon>
        <taxon>Chloroflexota</taxon>
        <taxon>Anaerolineae</taxon>
        <taxon>Anaerolineales</taxon>
        <taxon>Anaerolineaceae</taxon>
        <taxon>Levilinea</taxon>
    </lineage>
</organism>
<accession>A0A0N8GSP0</accession>